<dbReference type="AlphaFoldDB" id="A0A9D2E6X9"/>
<proteinExistence type="predicted"/>
<keyword evidence="1" id="KW-0805">Transcription regulation</keyword>
<dbReference type="Pfam" id="PF07883">
    <property type="entry name" value="Cupin_2"/>
    <property type="match status" value="1"/>
</dbReference>
<evidence type="ECO:0000256" key="1">
    <source>
        <dbReference type="ARBA" id="ARBA00023015"/>
    </source>
</evidence>
<accession>A0A9D2E6X9</accession>
<dbReference type="Proteomes" id="UP000824035">
    <property type="component" value="Unassembled WGS sequence"/>
</dbReference>
<gene>
    <name evidence="5" type="ORF">H9813_11810</name>
</gene>
<reference evidence="5" key="1">
    <citation type="journal article" date="2021" name="PeerJ">
        <title>Extensive microbial diversity within the chicken gut microbiome revealed by metagenomics and culture.</title>
        <authorList>
            <person name="Gilroy R."/>
            <person name="Ravi A."/>
            <person name="Getino M."/>
            <person name="Pursley I."/>
            <person name="Horton D.L."/>
            <person name="Alikhan N.F."/>
            <person name="Baker D."/>
            <person name="Gharbi K."/>
            <person name="Hall N."/>
            <person name="Watson M."/>
            <person name="Adriaenssens E.M."/>
            <person name="Foster-Nyarko E."/>
            <person name="Jarju S."/>
            <person name="Secka A."/>
            <person name="Antonio M."/>
            <person name="Oren A."/>
            <person name="Chaudhuri R.R."/>
            <person name="La Ragione R."/>
            <person name="Hildebrand F."/>
            <person name="Pallen M.J."/>
        </authorList>
    </citation>
    <scope>NUCLEOTIDE SEQUENCE</scope>
    <source>
        <strain evidence="5">ChiGjej4B4-18154</strain>
    </source>
</reference>
<evidence type="ECO:0000313" key="5">
    <source>
        <dbReference type="EMBL" id="HIZ31900.1"/>
    </source>
</evidence>
<dbReference type="PANTHER" id="PTHR43280">
    <property type="entry name" value="ARAC-FAMILY TRANSCRIPTIONAL REGULATOR"/>
    <property type="match status" value="1"/>
</dbReference>
<dbReference type="GO" id="GO:0003700">
    <property type="term" value="F:DNA-binding transcription factor activity"/>
    <property type="evidence" value="ECO:0007669"/>
    <property type="project" value="InterPro"/>
</dbReference>
<evidence type="ECO:0000256" key="3">
    <source>
        <dbReference type="ARBA" id="ARBA00023163"/>
    </source>
</evidence>
<dbReference type="Gene3D" id="1.10.10.60">
    <property type="entry name" value="Homeodomain-like"/>
    <property type="match status" value="2"/>
</dbReference>
<dbReference type="PANTHER" id="PTHR43280:SF28">
    <property type="entry name" value="HTH-TYPE TRANSCRIPTIONAL ACTIVATOR RHAS"/>
    <property type="match status" value="1"/>
</dbReference>
<keyword evidence="2" id="KW-0238">DNA-binding</keyword>
<dbReference type="Pfam" id="PF12833">
    <property type="entry name" value="HTH_18"/>
    <property type="match status" value="1"/>
</dbReference>
<name>A0A9D2E6X9_9FIRM</name>
<dbReference type="Gene3D" id="2.60.120.10">
    <property type="entry name" value="Jelly Rolls"/>
    <property type="match status" value="1"/>
</dbReference>
<dbReference type="InterPro" id="IPR009057">
    <property type="entry name" value="Homeodomain-like_sf"/>
</dbReference>
<evidence type="ECO:0000256" key="2">
    <source>
        <dbReference type="ARBA" id="ARBA00023125"/>
    </source>
</evidence>
<dbReference type="PROSITE" id="PS00041">
    <property type="entry name" value="HTH_ARAC_FAMILY_1"/>
    <property type="match status" value="1"/>
</dbReference>
<evidence type="ECO:0000313" key="6">
    <source>
        <dbReference type="Proteomes" id="UP000824035"/>
    </source>
</evidence>
<dbReference type="InterPro" id="IPR018060">
    <property type="entry name" value="HTH_AraC"/>
</dbReference>
<keyword evidence="3" id="KW-0804">Transcription</keyword>
<dbReference type="RefSeq" id="WP_394966434.1">
    <property type="nucleotide sequence ID" value="NZ_CALXHM010000002.1"/>
</dbReference>
<sequence>MKAEKLGKQFHFDNEFWDEPLSCGWIDLYQLGEISCEHGFEIEEHEQFVHEVTYIISGSGEASVDGKKIPLREGDVLMCSMGHQHAIRAAERDILRFAYIGFRFNESSDLNDLAILKACYELPYILVKDRHDVMDPFLRAINELYSKTLLWYQMLQSYCEQIVIQAVRDSKVIRKSWPERKSESRSVSTEVYKIIQYVGENVEQITSVRQIADTLCYNYTYLSHFFARVTGITLQKYISQKKIERARQLLKYQEFSVTEIAERLNYESVQSFSKAFRRVMGVSPTAYLQRERHQMEAYGEETAQRRESQ</sequence>
<organism evidence="5 6">
    <name type="scientific">Candidatus Allofournierella merdipullorum</name>
    <dbReference type="NCBI Taxonomy" id="2838595"/>
    <lineage>
        <taxon>Bacteria</taxon>
        <taxon>Bacillati</taxon>
        <taxon>Bacillota</taxon>
        <taxon>Clostridia</taxon>
        <taxon>Eubacteriales</taxon>
        <taxon>Oscillospiraceae</taxon>
        <taxon>Allofournierella</taxon>
    </lineage>
</organism>
<comment type="caution">
    <text evidence="5">The sequence shown here is derived from an EMBL/GenBank/DDBJ whole genome shotgun (WGS) entry which is preliminary data.</text>
</comment>
<dbReference type="SUPFAM" id="SSF46689">
    <property type="entry name" value="Homeodomain-like"/>
    <property type="match status" value="1"/>
</dbReference>
<protein>
    <submittedName>
        <fullName evidence="5">Helix-turn-helix domain-containing protein</fullName>
    </submittedName>
</protein>
<dbReference type="GO" id="GO:0043565">
    <property type="term" value="F:sequence-specific DNA binding"/>
    <property type="evidence" value="ECO:0007669"/>
    <property type="project" value="InterPro"/>
</dbReference>
<dbReference type="PROSITE" id="PS01124">
    <property type="entry name" value="HTH_ARAC_FAMILY_2"/>
    <property type="match status" value="1"/>
</dbReference>
<dbReference type="InterPro" id="IPR018062">
    <property type="entry name" value="HTH_AraC-typ_CS"/>
</dbReference>
<dbReference type="EMBL" id="DXBV01000118">
    <property type="protein sequence ID" value="HIZ31900.1"/>
    <property type="molecule type" value="Genomic_DNA"/>
</dbReference>
<dbReference type="InterPro" id="IPR014710">
    <property type="entry name" value="RmlC-like_jellyroll"/>
</dbReference>
<evidence type="ECO:0000259" key="4">
    <source>
        <dbReference type="PROSITE" id="PS01124"/>
    </source>
</evidence>
<dbReference type="PRINTS" id="PR00032">
    <property type="entry name" value="HTHARAC"/>
</dbReference>
<dbReference type="SUPFAM" id="SSF51215">
    <property type="entry name" value="Regulatory protein AraC"/>
    <property type="match status" value="1"/>
</dbReference>
<dbReference type="InterPro" id="IPR037923">
    <property type="entry name" value="HTH-like"/>
</dbReference>
<feature type="domain" description="HTH araC/xylS-type" evidence="4">
    <location>
        <begin position="192"/>
        <end position="290"/>
    </location>
</feature>
<dbReference type="SMART" id="SM00342">
    <property type="entry name" value="HTH_ARAC"/>
    <property type="match status" value="1"/>
</dbReference>
<dbReference type="InterPro" id="IPR020449">
    <property type="entry name" value="Tscrpt_reg_AraC-type_HTH"/>
</dbReference>
<dbReference type="InterPro" id="IPR013096">
    <property type="entry name" value="Cupin_2"/>
</dbReference>
<reference evidence="5" key="2">
    <citation type="submission" date="2021-04" db="EMBL/GenBank/DDBJ databases">
        <authorList>
            <person name="Gilroy R."/>
        </authorList>
    </citation>
    <scope>NUCLEOTIDE SEQUENCE</scope>
    <source>
        <strain evidence="5">ChiGjej4B4-18154</strain>
    </source>
</reference>